<dbReference type="AlphaFoldDB" id="A0A1L3GGC5"/>
<keyword evidence="2" id="KW-1185">Reference proteome</keyword>
<organism evidence="1 2">
    <name type="scientific">Syntrophotalea acetylenica</name>
    <name type="common">Pelobacter acetylenicus</name>
    <dbReference type="NCBI Taxonomy" id="29542"/>
    <lineage>
        <taxon>Bacteria</taxon>
        <taxon>Pseudomonadati</taxon>
        <taxon>Thermodesulfobacteriota</taxon>
        <taxon>Desulfuromonadia</taxon>
        <taxon>Desulfuromonadales</taxon>
        <taxon>Syntrophotaleaceae</taxon>
        <taxon>Syntrophotalea</taxon>
    </lineage>
</organism>
<dbReference type="EMBL" id="CP015518">
    <property type="protein sequence ID" value="APG24967.1"/>
    <property type="molecule type" value="Genomic_DNA"/>
</dbReference>
<dbReference type="Proteomes" id="UP000182264">
    <property type="component" value="Chromosome"/>
</dbReference>
<dbReference type="STRING" id="29542.A6070_01955"/>
<evidence type="ECO:0000313" key="1">
    <source>
        <dbReference type="EMBL" id="APG24967.1"/>
    </source>
</evidence>
<dbReference type="KEGG" id="pace:A6070_01955"/>
<proteinExistence type="predicted"/>
<protein>
    <submittedName>
        <fullName evidence="1">Uncharacterized protein</fullName>
    </submittedName>
</protein>
<sequence>MQDKKHPCPDCHFCQWCSDLRCAACLGKGRPRRKKLSISEQIALFEKVNHECSRHEKPERQPCCCHKPTSAKEPET</sequence>
<reference evidence="1 2" key="1">
    <citation type="journal article" date="2017" name="Genome Announc.">
        <title>Complete Genome Sequences of Two Acetylene-Fermenting Pelobacter acetylenicus Strains.</title>
        <authorList>
            <person name="Sutton J.M."/>
            <person name="Baesman S.M."/>
            <person name="Fierst J.L."/>
            <person name="Poret-Peterson A.T."/>
            <person name="Oremland R.S."/>
            <person name="Dunlap D.S."/>
            <person name="Akob D.M."/>
        </authorList>
    </citation>
    <scope>NUCLEOTIDE SEQUENCE [LARGE SCALE GENOMIC DNA]</scope>
    <source>
        <strain evidence="1 2">DSM 3247</strain>
    </source>
</reference>
<evidence type="ECO:0000313" key="2">
    <source>
        <dbReference type="Proteomes" id="UP000182264"/>
    </source>
</evidence>
<name>A0A1L3GGC5_SYNAC</name>
<accession>A0A1L3GGC5</accession>
<gene>
    <name evidence="1" type="ORF">A7E75_07995</name>
</gene>